<dbReference type="Proteomes" id="UP000434582">
    <property type="component" value="Unassembled WGS sequence"/>
</dbReference>
<dbReference type="SMART" id="SM00318">
    <property type="entry name" value="SNc"/>
    <property type="match status" value="1"/>
</dbReference>
<evidence type="ECO:0000256" key="1">
    <source>
        <dbReference type="SAM" id="SignalP"/>
    </source>
</evidence>
<evidence type="ECO:0000259" key="2">
    <source>
        <dbReference type="PROSITE" id="PS50830"/>
    </source>
</evidence>
<gene>
    <name evidence="3" type="ORF">GHC57_10895</name>
</gene>
<comment type="caution">
    <text evidence="3">The sequence shown here is derived from an EMBL/GenBank/DDBJ whole genome shotgun (WGS) entry which is preliminary data.</text>
</comment>
<keyword evidence="4" id="KW-1185">Reference proteome</keyword>
<dbReference type="Gene3D" id="2.40.50.90">
    <property type="match status" value="1"/>
</dbReference>
<dbReference type="OrthoDB" id="9805504at2"/>
<dbReference type="EMBL" id="WIVE01000031">
    <property type="protein sequence ID" value="MQX37025.1"/>
    <property type="molecule type" value="Genomic_DNA"/>
</dbReference>
<dbReference type="AlphaFoldDB" id="A0A7X1ZEE3"/>
<protein>
    <recommendedName>
        <fullName evidence="2">TNase-like domain-containing protein</fullName>
    </recommendedName>
</protein>
<sequence>MRRWSLRALALAVGLTAAGAALAGLVAGAAGLVPPARAAGPDAVVIDGDTIQLPDGVYHLHGIDAPELGQRCRRAGRWMPCGKDAAFALHRLLGLSLTPPICRQVESTAADGGDKRFANCALDEKKDLALVLLAQGLAVTLADAPARYREAEESARAGGLGVWGTDFVHPHGWRKGGRLPDDPVAEAAPPCPIKALMNPDGHGIYMVPLDPGYADIPDDAVVTRYCSDDTAEANGWRRSPFTVLMGED</sequence>
<feature type="domain" description="TNase-like" evidence="2">
    <location>
        <begin position="45"/>
        <end position="165"/>
    </location>
</feature>
<keyword evidence="1" id="KW-0732">Signal</keyword>
<feature type="signal peptide" evidence="1">
    <location>
        <begin position="1"/>
        <end position="23"/>
    </location>
</feature>
<dbReference type="PROSITE" id="PS50830">
    <property type="entry name" value="TNASE_3"/>
    <property type="match status" value="1"/>
</dbReference>
<organism evidence="3 4">
    <name type="scientific">Roseospira navarrensis</name>
    <dbReference type="NCBI Taxonomy" id="140058"/>
    <lineage>
        <taxon>Bacteria</taxon>
        <taxon>Pseudomonadati</taxon>
        <taxon>Pseudomonadota</taxon>
        <taxon>Alphaproteobacteria</taxon>
        <taxon>Rhodospirillales</taxon>
        <taxon>Rhodospirillaceae</taxon>
        <taxon>Roseospira</taxon>
    </lineage>
</organism>
<dbReference type="RefSeq" id="WP_153344082.1">
    <property type="nucleotide sequence ID" value="NZ_WIVE01000031.1"/>
</dbReference>
<feature type="chain" id="PRO_5031155715" description="TNase-like domain-containing protein" evidence="1">
    <location>
        <begin position="24"/>
        <end position="248"/>
    </location>
</feature>
<dbReference type="InterPro" id="IPR035437">
    <property type="entry name" value="SNase_OB-fold_sf"/>
</dbReference>
<accession>A0A7X1ZEE3</accession>
<evidence type="ECO:0000313" key="4">
    <source>
        <dbReference type="Proteomes" id="UP000434582"/>
    </source>
</evidence>
<proteinExistence type="predicted"/>
<dbReference type="InterPro" id="IPR016071">
    <property type="entry name" value="Staphylococal_nuclease_OB-fold"/>
</dbReference>
<evidence type="ECO:0000313" key="3">
    <source>
        <dbReference type="EMBL" id="MQX37025.1"/>
    </source>
</evidence>
<name>A0A7X1ZEE3_9PROT</name>
<dbReference type="SUPFAM" id="SSF50199">
    <property type="entry name" value="Staphylococcal nuclease"/>
    <property type="match status" value="1"/>
</dbReference>
<reference evidence="3 4" key="1">
    <citation type="submission" date="2019-10" db="EMBL/GenBank/DDBJ databases">
        <title>Draft whole-genome sequence of the purple nonsulfur photosynthetic bacterium Roseospira navarrensis DSM 15114.</title>
        <authorList>
            <person name="Kyndt J.A."/>
            <person name="Meyer T.E."/>
        </authorList>
    </citation>
    <scope>NUCLEOTIDE SEQUENCE [LARGE SCALE GENOMIC DNA]</scope>
    <source>
        <strain evidence="3 4">DSM 15114</strain>
    </source>
</reference>